<comment type="caution">
    <text evidence="5">The sequence shown here is derived from an EMBL/GenBank/DDBJ whole genome shotgun (WGS) entry which is preliminary data.</text>
</comment>
<dbReference type="GO" id="GO:0008124">
    <property type="term" value="F:4-alpha-hydroxytetrahydrobiopterin dehydratase activity"/>
    <property type="evidence" value="ECO:0007669"/>
    <property type="project" value="UniProtKB-UniRule"/>
</dbReference>
<evidence type="ECO:0000313" key="6">
    <source>
        <dbReference type="Proteomes" id="UP000267841"/>
    </source>
</evidence>
<proteinExistence type="inferred from homology"/>
<evidence type="ECO:0000256" key="1">
    <source>
        <dbReference type="ARBA" id="ARBA00001554"/>
    </source>
</evidence>
<dbReference type="HAMAP" id="MF_00434">
    <property type="entry name" value="Pterin_4_alpha"/>
    <property type="match status" value="1"/>
</dbReference>
<dbReference type="OrthoDB" id="9800108at2"/>
<gene>
    <name evidence="5" type="ORF">BCF55_1484</name>
</gene>
<keyword evidence="6" id="KW-1185">Reference proteome</keyword>
<dbReference type="InterPro" id="IPR001533">
    <property type="entry name" value="Pterin_deHydtase"/>
</dbReference>
<comment type="similarity">
    <text evidence="2 4">Belongs to the pterin-4-alpha-carbinolamine dehydratase family.</text>
</comment>
<dbReference type="EC" id="4.2.1.96" evidence="4"/>
<evidence type="ECO:0000256" key="2">
    <source>
        <dbReference type="ARBA" id="ARBA00006472"/>
    </source>
</evidence>
<name>A0A497XQD7_9AQUI</name>
<organism evidence="5 6">
    <name type="scientific">Hydrogenivirga caldilitoris</name>
    <dbReference type="NCBI Taxonomy" id="246264"/>
    <lineage>
        <taxon>Bacteria</taxon>
        <taxon>Pseudomonadati</taxon>
        <taxon>Aquificota</taxon>
        <taxon>Aquificia</taxon>
        <taxon>Aquificales</taxon>
        <taxon>Aquificaceae</taxon>
        <taxon>Hydrogenivirga</taxon>
    </lineage>
</organism>
<sequence>MERLSPEDIEGRLKELEDWSLEGNYITKVYETKNWKTTIFVVNAIAALAEAHWHHPDLEVGFKRVKVKLTTHEAGGITERDFKLAEDIDRIVKEIMRH</sequence>
<dbReference type="PANTHER" id="PTHR12599:SF0">
    <property type="entry name" value="PTERIN-4-ALPHA-CARBINOLAMINE DEHYDRATASE"/>
    <property type="match status" value="1"/>
</dbReference>
<dbReference type="PANTHER" id="PTHR12599">
    <property type="entry name" value="PTERIN-4-ALPHA-CARBINOLAMINE DEHYDRATASE"/>
    <property type="match status" value="1"/>
</dbReference>
<dbReference type="Gene3D" id="3.30.1360.20">
    <property type="entry name" value="Transcriptional coactivator/pterin dehydratase"/>
    <property type="match status" value="1"/>
</dbReference>
<dbReference type="EMBL" id="RCCJ01000001">
    <property type="protein sequence ID" value="RLJ71185.1"/>
    <property type="molecule type" value="Genomic_DNA"/>
</dbReference>
<dbReference type="NCBIfam" id="NF002017">
    <property type="entry name" value="PRK00823.1-2"/>
    <property type="match status" value="1"/>
</dbReference>
<comment type="catalytic activity">
    <reaction evidence="1 4">
        <text>(4aS,6R)-4a-hydroxy-L-erythro-5,6,7,8-tetrahydrobiopterin = (6R)-L-erythro-6,7-dihydrobiopterin + H2O</text>
        <dbReference type="Rhea" id="RHEA:11920"/>
        <dbReference type="ChEBI" id="CHEBI:15377"/>
        <dbReference type="ChEBI" id="CHEBI:15642"/>
        <dbReference type="ChEBI" id="CHEBI:43120"/>
        <dbReference type="EC" id="4.2.1.96"/>
    </reaction>
</comment>
<dbReference type="InterPro" id="IPR036428">
    <property type="entry name" value="PCD_sf"/>
</dbReference>
<protein>
    <recommendedName>
        <fullName evidence="4">Putative pterin-4-alpha-carbinolamine dehydratase</fullName>
        <shortName evidence="4">PHS</shortName>
        <ecNumber evidence="4">4.2.1.96</ecNumber>
    </recommendedName>
    <alternativeName>
        <fullName evidence="4">4-alpha-hydroxy-tetrahydropterin dehydratase</fullName>
    </alternativeName>
    <alternativeName>
        <fullName evidence="4">Pterin carbinolamine dehydratase</fullName>
        <shortName evidence="4">PCD</shortName>
    </alternativeName>
</protein>
<evidence type="ECO:0000313" key="5">
    <source>
        <dbReference type="EMBL" id="RLJ71185.1"/>
    </source>
</evidence>
<accession>A0A497XQD7</accession>
<dbReference type="Proteomes" id="UP000267841">
    <property type="component" value="Unassembled WGS sequence"/>
</dbReference>
<keyword evidence="3 4" id="KW-0456">Lyase</keyword>
<dbReference type="AlphaFoldDB" id="A0A497XQD7"/>
<reference evidence="5 6" key="1">
    <citation type="submission" date="2018-10" db="EMBL/GenBank/DDBJ databases">
        <title>Genomic Encyclopedia of Archaeal and Bacterial Type Strains, Phase II (KMG-II): from individual species to whole genera.</title>
        <authorList>
            <person name="Goeker M."/>
        </authorList>
    </citation>
    <scope>NUCLEOTIDE SEQUENCE [LARGE SCALE GENOMIC DNA]</scope>
    <source>
        <strain evidence="5 6">DSM 16510</strain>
    </source>
</reference>
<evidence type="ECO:0000256" key="4">
    <source>
        <dbReference type="HAMAP-Rule" id="MF_00434"/>
    </source>
</evidence>
<dbReference type="Pfam" id="PF01329">
    <property type="entry name" value="Pterin_4a"/>
    <property type="match status" value="1"/>
</dbReference>
<dbReference type="RefSeq" id="WP_121012171.1">
    <property type="nucleotide sequence ID" value="NZ_RCCJ01000001.1"/>
</dbReference>
<dbReference type="SUPFAM" id="SSF55248">
    <property type="entry name" value="PCD-like"/>
    <property type="match status" value="1"/>
</dbReference>
<evidence type="ECO:0000256" key="3">
    <source>
        <dbReference type="ARBA" id="ARBA00023239"/>
    </source>
</evidence>
<dbReference type="GO" id="GO:0006729">
    <property type="term" value="P:tetrahydrobiopterin biosynthetic process"/>
    <property type="evidence" value="ECO:0007669"/>
    <property type="project" value="InterPro"/>
</dbReference>
<dbReference type="CDD" id="cd00488">
    <property type="entry name" value="PCD_DCoH"/>
    <property type="match status" value="1"/>
</dbReference>